<dbReference type="Proteomes" id="UP000245790">
    <property type="component" value="Unassembled WGS sequence"/>
</dbReference>
<evidence type="ECO:0000313" key="11">
    <source>
        <dbReference type="EMBL" id="PWK51773.1"/>
    </source>
</evidence>
<keyword evidence="2" id="KW-0813">Transport</keyword>
<comment type="caution">
    <text evidence="11">The sequence shown here is derived from an EMBL/GenBank/DDBJ whole genome shotgun (WGS) entry which is preliminary data.</text>
</comment>
<keyword evidence="5 10" id="KW-0812">Transmembrane</keyword>
<dbReference type="EMBL" id="QGGU01000005">
    <property type="protein sequence ID" value="PWK51773.1"/>
    <property type="molecule type" value="Genomic_DNA"/>
</dbReference>
<dbReference type="OrthoDB" id="9780160at2"/>
<keyword evidence="4" id="KW-1003">Cell membrane</keyword>
<evidence type="ECO:0000256" key="8">
    <source>
        <dbReference type="ARBA" id="ARBA00023136"/>
    </source>
</evidence>
<evidence type="ECO:0000256" key="3">
    <source>
        <dbReference type="ARBA" id="ARBA00022449"/>
    </source>
</evidence>
<feature type="transmembrane region" description="Helical" evidence="10">
    <location>
        <begin position="245"/>
        <end position="263"/>
    </location>
</feature>
<organism evidence="11 12">
    <name type="scientific">Pleionea mediterranea</name>
    <dbReference type="NCBI Taxonomy" id="523701"/>
    <lineage>
        <taxon>Bacteria</taxon>
        <taxon>Pseudomonadati</taxon>
        <taxon>Pseudomonadota</taxon>
        <taxon>Gammaproteobacteria</taxon>
        <taxon>Oceanospirillales</taxon>
        <taxon>Pleioneaceae</taxon>
        <taxon>Pleionea</taxon>
    </lineage>
</organism>
<feature type="transmembrane region" description="Helical" evidence="10">
    <location>
        <begin position="158"/>
        <end position="178"/>
    </location>
</feature>
<feature type="transmembrane region" description="Helical" evidence="10">
    <location>
        <begin position="190"/>
        <end position="210"/>
    </location>
</feature>
<evidence type="ECO:0000313" key="12">
    <source>
        <dbReference type="Proteomes" id="UP000245790"/>
    </source>
</evidence>
<feature type="transmembrane region" description="Helical" evidence="10">
    <location>
        <begin position="385"/>
        <end position="405"/>
    </location>
</feature>
<comment type="subcellular location">
    <subcellularLocation>
        <location evidence="1">Cell inner membrane</location>
        <topology evidence="1">Multi-pass membrane protein</topology>
    </subcellularLocation>
</comment>
<dbReference type="Pfam" id="PF01554">
    <property type="entry name" value="MatE"/>
    <property type="match status" value="2"/>
</dbReference>
<keyword evidence="3" id="KW-0050">Antiport</keyword>
<reference evidence="11 12" key="1">
    <citation type="submission" date="2018-05" db="EMBL/GenBank/DDBJ databases">
        <title>Genomic Encyclopedia of Type Strains, Phase IV (KMG-IV): sequencing the most valuable type-strain genomes for metagenomic binning, comparative biology and taxonomic classification.</title>
        <authorList>
            <person name="Goeker M."/>
        </authorList>
    </citation>
    <scope>NUCLEOTIDE SEQUENCE [LARGE SCALE GENOMIC DNA]</scope>
    <source>
        <strain evidence="11 12">DSM 25350</strain>
    </source>
</reference>
<evidence type="ECO:0000256" key="10">
    <source>
        <dbReference type="SAM" id="Phobius"/>
    </source>
</evidence>
<dbReference type="NCBIfam" id="TIGR00797">
    <property type="entry name" value="matE"/>
    <property type="match status" value="1"/>
</dbReference>
<keyword evidence="12" id="KW-1185">Reference proteome</keyword>
<dbReference type="InterPro" id="IPR002528">
    <property type="entry name" value="MATE_fam"/>
</dbReference>
<dbReference type="InterPro" id="IPR050222">
    <property type="entry name" value="MATE_MdtK"/>
</dbReference>
<dbReference type="RefSeq" id="WP_109763169.1">
    <property type="nucleotide sequence ID" value="NZ_QGGU01000005.1"/>
</dbReference>
<accession>A0A316FTT4</accession>
<feature type="transmembrane region" description="Helical" evidence="10">
    <location>
        <begin position="87"/>
        <end position="109"/>
    </location>
</feature>
<keyword evidence="8 10" id="KW-0472">Membrane</keyword>
<keyword evidence="7" id="KW-0406">Ion transport</keyword>
<dbReference type="PIRSF" id="PIRSF006603">
    <property type="entry name" value="DinF"/>
    <property type="match status" value="1"/>
</dbReference>
<feature type="transmembrane region" description="Helical" evidence="10">
    <location>
        <begin position="411"/>
        <end position="430"/>
    </location>
</feature>
<evidence type="ECO:0000256" key="5">
    <source>
        <dbReference type="ARBA" id="ARBA00022692"/>
    </source>
</evidence>
<evidence type="ECO:0000256" key="2">
    <source>
        <dbReference type="ARBA" id="ARBA00022448"/>
    </source>
</evidence>
<dbReference type="GO" id="GO:0042910">
    <property type="term" value="F:xenobiotic transmembrane transporter activity"/>
    <property type="evidence" value="ECO:0007669"/>
    <property type="project" value="InterPro"/>
</dbReference>
<gene>
    <name evidence="11" type="ORF">C8D97_10588</name>
</gene>
<dbReference type="GO" id="GO:0015297">
    <property type="term" value="F:antiporter activity"/>
    <property type="evidence" value="ECO:0007669"/>
    <property type="project" value="UniProtKB-KW"/>
</dbReference>
<dbReference type="AlphaFoldDB" id="A0A316FTT4"/>
<feature type="transmembrane region" description="Helical" evidence="10">
    <location>
        <begin position="352"/>
        <end position="373"/>
    </location>
</feature>
<proteinExistence type="predicted"/>
<evidence type="ECO:0000256" key="7">
    <source>
        <dbReference type="ARBA" id="ARBA00023065"/>
    </source>
</evidence>
<dbReference type="GO" id="GO:0006811">
    <property type="term" value="P:monoatomic ion transport"/>
    <property type="evidence" value="ECO:0007669"/>
    <property type="project" value="UniProtKB-KW"/>
</dbReference>
<name>A0A316FTT4_9GAMM</name>
<dbReference type="GO" id="GO:0005886">
    <property type="term" value="C:plasma membrane"/>
    <property type="evidence" value="ECO:0007669"/>
    <property type="project" value="UniProtKB-SubCell"/>
</dbReference>
<feature type="transmembrane region" description="Helical" evidence="10">
    <location>
        <begin position="42"/>
        <end position="67"/>
    </location>
</feature>
<feature type="transmembrane region" description="Helical" evidence="10">
    <location>
        <begin position="129"/>
        <end position="146"/>
    </location>
</feature>
<dbReference type="PANTHER" id="PTHR43298">
    <property type="entry name" value="MULTIDRUG RESISTANCE PROTEIN NORM-RELATED"/>
    <property type="match status" value="1"/>
</dbReference>
<evidence type="ECO:0000256" key="4">
    <source>
        <dbReference type="ARBA" id="ARBA00022475"/>
    </source>
</evidence>
<evidence type="ECO:0000256" key="9">
    <source>
        <dbReference type="ARBA" id="ARBA00031636"/>
    </source>
</evidence>
<evidence type="ECO:0000256" key="1">
    <source>
        <dbReference type="ARBA" id="ARBA00004429"/>
    </source>
</evidence>
<sequence>MHQTDRYKHILTIALPIIGGMMSQNVLNLVDAAMVGYLGTAQLAAVGLASFINFVAAAAFMGMSAGVQAMVSRRMGQGRTQEVANPLNGALLTIFCIATPVSIFLIAYAENIVGWLNDDPEVVKHGTDYLQVRLAAIMFVGMNFCYRGYWSAIKKTRFYLTTLLLMHSLNICLNYVLIFGKFGFPELGVMGAGMGTAISMFGGTVIYSILATRHTRQYGFGLHLPKKETLLTVIKISIPSSIQQLFFALGFTTLFWIVGQVGTHELAAANVLTNITLVAILPCIAFGISSATLVGHALGKDDPEDAHRWAWDTVKLAMAIVFLIGLPMIIVPEFLLGLFIHEPKPIEIGTLPLRLVGIGIMIDAMGLVLMNSLQGAGATKATLKVSLIMQWLIFLPLAYLMGPVLGLGLTAIWIMQFIYRGIQAGIYVWLWNNRGWTSIKV</sequence>
<dbReference type="PANTHER" id="PTHR43298:SF2">
    <property type="entry name" value="FMN_FAD EXPORTER YEEO-RELATED"/>
    <property type="match status" value="1"/>
</dbReference>
<evidence type="ECO:0000256" key="6">
    <source>
        <dbReference type="ARBA" id="ARBA00022989"/>
    </source>
</evidence>
<keyword evidence="6 10" id="KW-1133">Transmembrane helix</keyword>
<feature type="transmembrane region" description="Helical" evidence="10">
    <location>
        <begin position="316"/>
        <end position="340"/>
    </location>
</feature>
<protein>
    <recommendedName>
        <fullName evidence="9">Multidrug-efflux transporter</fullName>
    </recommendedName>
</protein>
<dbReference type="InterPro" id="IPR048279">
    <property type="entry name" value="MdtK-like"/>
</dbReference>
<feature type="transmembrane region" description="Helical" evidence="10">
    <location>
        <begin position="275"/>
        <end position="295"/>
    </location>
</feature>
<dbReference type="CDD" id="cd13133">
    <property type="entry name" value="MATE_like_7"/>
    <property type="match status" value="1"/>
</dbReference>